<organism evidence="2 3">
    <name type="scientific">Geothrix rubra</name>
    <dbReference type="NCBI Taxonomy" id="2927977"/>
    <lineage>
        <taxon>Bacteria</taxon>
        <taxon>Pseudomonadati</taxon>
        <taxon>Acidobacteriota</taxon>
        <taxon>Holophagae</taxon>
        <taxon>Holophagales</taxon>
        <taxon>Holophagaceae</taxon>
        <taxon>Geothrix</taxon>
    </lineage>
</organism>
<sequence length="138" mass="15179">MTLRTRVASLDDASGELALSLSKLEMEAARGVPSREEQIDFLHDLHRAVVRKEIHPWRLRARHTAVGGIVLGVASLLLPAEMPYREVAFPAILALGALALLGAAAELVIYVRALRKERQWLHHEEAAVLNGRPLLGGR</sequence>
<evidence type="ECO:0000256" key="1">
    <source>
        <dbReference type="SAM" id="Phobius"/>
    </source>
</evidence>
<evidence type="ECO:0000313" key="3">
    <source>
        <dbReference type="Proteomes" id="UP001165089"/>
    </source>
</evidence>
<keyword evidence="3" id="KW-1185">Reference proteome</keyword>
<comment type="caution">
    <text evidence="2">The sequence shown here is derived from an EMBL/GenBank/DDBJ whole genome shotgun (WGS) entry which is preliminary data.</text>
</comment>
<reference evidence="2 3" key="1">
    <citation type="journal article" date="2023" name="Antonie Van Leeuwenhoek">
        <title>Mesoterricola silvestris gen. nov., sp. nov., Mesoterricola sediminis sp. nov., Geothrix oryzae sp. nov., Geothrix edaphica sp. nov., Geothrix rubra sp. nov., and Geothrix limicola sp. nov., six novel members of Acidobacteriota isolated from soils.</title>
        <authorList>
            <person name="Itoh H."/>
            <person name="Sugisawa Y."/>
            <person name="Mise K."/>
            <person name="Xu Z."/>
            <person name="Kuniyasu M."/>
            <person name="Ushijima N."/>
            <person name="Kawano K."/>
            <person name="Kobayashi E."/>
            <person name="Shiratori Y."/>
            <person name="Masuda Y."/>
            <person name="Senoo K."/>
        </authorList>
    </citation>
    <scope>NUCLEOTIDE SEQUENCE [LARGE SCALE GENOMIC DNA]</scope>
    <source>
        <strain evidence="2 3">Red803</strain>
    </source>
</reference>
<keyword evidence="1" id="KW-0472">Membrane</keyword>
<evidence type="ECO:0008006" key="4">
    <source>
        <dbReference type="Google" id="ProtNLM"/>
    </source>
</evidence>
<name>A0ABQ5Q6I1_9BACT</name>
<keyword evidence="1" id="KW-1133">Transmembrane helix</keyword>
<feature type="transmembrane region" description="Helical" evidence="1">
    <location>
        <begin position="61"/>
        <end position="80"/>
    </location>
</feature>
<feature type="transmembrane region" description="Helical" evidence="1">
    <location>
        <begin position="92"/>
        <end position="111"/>
    </location>
</feature>
<dbReference type="Proteomes" id="UP001165089">
    <property type="component" value="Unassembled WGS sequence"/>
</dbReference>
<evidence type="ECO:0000313" key="2">
    <source>
        <dbReference type="EMBL" id="GLH70387.1"/>
    </source>
</evidence>
<dbReference type="EMBL" id="BSDD01000003">
    <property type="protein sequence ID" value="GLH70387.1"/>
    <property type="molecule type" value="Genomic_DNA"/>
</dbReference>
<protein>
    <recommendedName>
        <fullName evidence="4">DUF4231 domain-containing protein</fullName>
    </recommendedName>
</protein>
<accession>A0ABQ5Q6I1</accession>
<gene>
    <name evidence="2" type="ORF">GETHPA_19200</name>
</gene>
<proteinExistence type="predicted"/>
<keyword evidence="1" id="KW-0812">Transmembrane</keyword>
<dbReference type="RefSeq" id="WP_285725082.1">
    <property type="nucleotide sequence ID" value="NZ_BSDD01000003.1"/>
</dbReference>